<organism evidence="4">
    <name type="scientific">Tachypleus tridentatus</name>
    <name type="common">Japanese horseshoe crab</name>
    <dbReference type="NCBI Taxonomy" id="6853"/>
    <lineage>
        <taxon>Eukaryota</taxon>
        <taxon>Metazoa</taxon>
        <taxon>Ecdysozoa</taxon>
        <taxon>Arthropoda</taxon>
        <taxon>Chelicerata</taxon>
        <taxon>Merostomata</taxon>
        <taxon>Xiphosura</taxon>
        <taxon>Limulidae</taxon>
        <taxon>Tachypleus</taxon>
    </lineage>
</organism>
<proteinExistence type="evidence at transcript level"/>
<dbReference type="InterPro" id="IPR050468">
    <property type="entry name" value="Cuticle_Struct_Prot"/>
</dbReference>
<dbReference type="PROSITE" id="PS51155">
    <property type="entry name" value="CHIT_BIND_RR_2"/>
    <property type="match status" value="1"/>
</dbReference>
<dbReference type="InterPro" id="IPR031311">
    <property type="entry name" value="CHIT_BIND_RR_consensus"/>
</dbReference>
<evidence type="ECO:0000256" key="2">
    <source>
        <dbReference type="PROSITE-ProRule" id="PRU00497"/>
    </source>
</evidence>
<accession>Q3V6S2</accession>
<dbReference type="PANTHER" id="PTHR10380">
    <property type="entry name" value="CUTICLE PROTEIN"/>
    <property type="match status" value="1"/>
</dbReference>
<reference evidence="4" key="1">
    <citation type="journal article" date="2005" name="FEBS J.">
        <title>Comprehensive sequence analysis of horseshoe crab cuticular proteins and their involvement in transglutaminase-dependent cross-linking.</title>
        <authorList>
            <person name="Iijima M."/>
            <person name="Hashimoto T."/>
            <person name="Matsuda Y."/>
            <person name="Nagai T."/>
            <person name="Yamano Y."/>
            <person name="Ichi T."/>
            <person name="Osaki T."/>
            <person name="Kawabata S."/>
        </authorList>
    </citation>
    <scope>NUCLEOTIDE SEQUENCE</scope>
</reference>
<protein>
    <submittedName>
        <fullName evidence="4">Cuticular protein</fullName>
    </submittedName>
</protein>
<dbReference type="PANTHER" id="PTHR10380:SF235">
    <property type="entry name" value="CUTICULAR PROTEIN 73D, ISOFORM B"/>
    <property type="match status" value="1"/>
</dbReference>
<dbReference type="GO" id="GO:0062129">
    <property type="term" value="C:chitin-based extracellular matrix"/>
    <property type="evidence" value="ECO:0007669"/>
    <property type="project" value="TreeGrafter"/>
</dbReference>
<dbReference type="EMBL" id="AB201774">
    <property type="protein sequence ID" value="BAE44196.1"/>
    <property type="molecule type" value="mRNA"/>
</dbReference>
<evidence type="ECO:0000313" key="4">
    <source>
        <dbReference type="EMBL" id="BAE44196.1"/>
    </source>
</evidence>
<dbReference type="Pfam" id="PF00379">
    <property type="entry name" value="Chitin_bind_4"/>
    <property type="match status" value="1"/>
</dbReference>
<keyword evidence="3" id="KW-0732">Signal</keyword>
<keyword evidence="1 2" id="KW-0193">Cuticle</keyword>
<evidence type="ECO:0000256" key="1">
    <source>
        <dbReference type="ARBA" id="ARBA00022460"/>
    </source>
</evidence>
<evidence type="ECO:0000256" key="3">
    <source>
        <dbReference type="SAM" id="SignalP"/>
    </source>
</evidence>
<dbReference type="GO" id="GO:0008010">
    <property type="term" value="F:structural constituent of chitin-based larval cuticle"/>
    <property type="evidence" value="ECO:0007669"/>
    <property type="project" value="TreeGrafter"/>
</dbReference>
<feature type="chain" id="PRO_5004230566" evidence="3">
    <location>
        <begin position="17"/>
        <end position="177"/>
    </location>
</feature>
<dbReference type="AlphaFoldDB" id="Q3V6S2"/>
<sequence length="177" mass="17999">MIKVLAILGFFVATEAGYIGAGGGGTGGLYGGGGGGGFANLVPVQIGAGGGYGRQSVYPSIPTPYSFSYAAPALGGFSARQESGDGYGRVRGSYKLSGADGRQRKVQYTAGPEGFRAHIYTNEPGTKSENPADVVVQSSAPVAPPYYPPRRHYGYGGSAGGGGHKKYIIVPSGGPWQ</sequence>
<dbReference type="InterPro" id="IPR000618">
    <property type="entry name" value="Insect_cuticle"/>
</dbReference>
<feature type="signal peptide" evidence="3">
    <location>
        <begin position="1"/>
        <end position="16"/>
    </location>
</feature>
<dbReference type="PROSITE" id="PS00233">
    <property type="entry name" value="CHIT_BIND_RR_1"/>
    <property type="match status" value="1"/>
</dbReference>
<name>Q3V6S2_TACTR</name>
<gene>
    <name evidence="4" type="primary">basic G19</name>
</gene>